<feature type="region of interest" description="Disordered" evidence="4">
    <location>
        <begin position="43"/>
        <end position="141"/>
    </location>
</feature>
<dbReference type="PANTHER" id="PTHR33402:SF19">
    <property type="entry name" value="VQ MOTIF-CONTAINING PROTEIN 11"/>
    <property type="match status" value="1"/>
</dbReference>
<sequence length="423" mass="44778">MESAPASASSPRASRSDVSSSAEMHLQLIGCSDVALQKAISSPACPIPAGRAPPSPSSASSLFDMDTDSGSEVPTALSASTLEAMRDGVGDRSGADIEGDTQSRTQESNSTEWSSSGNPSPQGSSIGKSLGPENPSPRGSCTDNGACSSLIKGFDKRAVCIKPSLRKKPGIMGLNPTVAVKKCGKLGPAGVTISISHTEKETIVHTDCSNFREVVHQLTGASGNDGTLLPVTVSSRARVNLDDTSISLSEGADMGPRKPVPTKLFERRKSSKTLERITTNCRELPSMVPSPVTPLATDFERISLPMTPVTSPISVQQEHDHIQKTQQTAAQLQIGNLHDLHFYSSHNQSSTYGHANLTSVHPVSNDTPLIFGGRHTVPYNSHSQRGSSIEDSIIAEKGFFLHPQRPKTSEPPLLSLFPESPRG</sequence>
<dbReference type="InterPro" id="IPR008889">
    <property type="entry name" value="VQ"/>
</dbReference>
<dbReference type="Proteomes" id="UP000825935">
    <property type="component" value="Chromosome 6"/>
</dbReference>
<feature type="region of interest" description="Disordered" evidence="4">
    <location>
        <begin position="401"/>
        <end position="423"/>
    </location>
</feature>
<evidence type="ECO:0000313" key="7">
    <source>
        <dbReference type="Proteomes" id="UP000825935"/>
    </source>
</evidence>
<evidence type="ECO:0000256" key="4">
    <source>
        <dbReference type="SAM" id="MobiDB-lite"/>
    </source>
</evidence>
<dbReference type="GO" id="GO:0005634">
    <property type="term" value="C:nucleus"/>
    <property type="evidence" value="ECO:0007669"/>
    <property type="project" value="UniProtKB-SubCell"/>
</dbReference>
<gene>
    <name evidence="6" type="ORF">KP509_06G077900</name>
</gene>
<keyword evidence="3" id="KW-0539">Nucleus</keyword>
<feature type="compositionally biased region" description="Low complexity" evidence="4">
    <location>
        <begin position="1"/>
        <end position="22"/>
    </location>
</feature>
<feature type="compositionally biased region" description="Polar residues" evidence="4">
    <location>
        <begin position="68"/>
        <end position="81"/>
    </location>
</feature>
<evidence type="ECO:0000256" key="2">
    <source>
        <dbReference type="ARBA" id="ARBA00022553"/>
    </source>
</evidence>
<keyword evidence="2" id="KW-0597">Phosphoprotein</keyword>
<accession>A0A8T2UJZ1</accession>
<protein>
    <recommendedName>
        <fullName evidence="5">VQ domain-containing protein</fullName>
    </recommendedName>
</protein>
<feature type="compositionally biased region" description="Polar residues" evidence="4">
    <location>
        <begin position="100"/>
        <end position="113"/>
    </location>
</feature>
<feature type="compositionally biased region" description="Basic and acidic residues" evidence="4">
    <location>
        <begin position="84"/>
        <end position="95"/>
    </location>
</feature>
<keyword evidence="7" id="KW-1185">Reference proteome</keyword>
<comment type="caution">
    <text evidence="6">The sequence shown here is derived from an EMBL/GenBank/DDBJ whole genome shotgun (WGS) entry which is preliminary data.</text>
</comment>
<dbReference type="PANTHER" id="PTHR33402">
    <property type="entry name" value="VQ MOTIF-CONTAINING PROTEIN 11-LIKE"/>
    <property type="match status" value="1"/>
</dbReference>
<dbReference type="EMBL" id="CM035411">
    <property type="protein sequence ID" value="KAH7435742.1"/>
    <property type="molecule type" value="Genomic_DNA"/>
</dbReference>
<evidence type="ECO:0000256" key="1">
    <source>
        <dbReference type="ARBA" id="ARBA00004123"/>
    </source>
</evidence>
<comment type="subcellular location">
    <subcellularLocation>
        <location evidence="1">Nucleus</location>
    </subcellularLocation>
</comment>
<feature type="region of interest" description="Disordered" evidence="4">
    <location>
        <begin position="1"/>
        <end position="23"/>
    </location>
</feature>
<name>A0A8T2UJZ1_CERRI</name>
<organism evidence="6 7">
    <name type="scientific">Ceratopteris richardii</name>
    <name type="common">Triangle waterfern</name>
    <dbReference type="NCBI Taxonomy" id="49495"/>
    <lineage>
        <taxon>Eukaryota</taxon>
        <taxon>Viridiplantae</taxon>
        <taxon>Streptophyta</taxon>
        <taxon>Embryophyta</taxon>
        <taxon>Tracheophyta</taxon>
        <taxon>Polypodiopsida</taxon>
        <taxon>Polypodiidae</taxon>
        <taxon>Polypodiales</taxon>
        <taxon>Pteridineae</taxon>
        <taxon>Pteridaceae</taxon>
        <taxon>Parkerioideae</taxon>
        <taxon>Ceratopteris</taxon>
    </lineage>
</organism>
<evidence type="ECO:0000313" key="6">
    <source>
        <dbReference type="EMBL" id="KAH7435742.1"/>
    </source>
</evidence>
<evidence type="ECO:0000259" key="5">
    <source>
        <dbReference type="Pfam" id="PF05678"/>
    </source>
</evidence>
<proteinExistence type="predicted"/>
<feature type="compositionally biased region" description="Low complexity" evidence="4">
    <location>
        <begin position="114"/>
        <end position="125"/>
    </location>
</feature>
<feature type="domain" description="VQ" evidence="5">
    <location>
        <begin position="202"/>
        <end position="224"/>
    </location>
</feature>
<dbReference type="Pfam" id="PF05678">
    <property type="entry name" value="VQ"/>
    <property type="match status" value="1"/>
</dbReference>
<feature type="compositionally biased region" description="Low complexity" evidence="4">
    <location>
        <begin position="410"/>
        <end position="423"/>
    </location>
</feature>
<dbReference type="OrthoDB" id="1918952at2759"/>
<reference evidence="6" key="1">
    <citation type="submission" date="2021-08" db="EMBL/GenBank/DDBJ databases">
        <title>WGS assembly of Ceratopteris richardii.</title>
        <authorList>
            <person name="Marchant D.B."/>
            <person name="Chen G."/>
            <person name="Jenkins J."/>
            <person name="Shu S."/>
            <person name="Leebens-Mack J."/>
            <person name="Grimwood J."/>
            <person name="Schmutz J."/>
            <person name="Soltis P."/>
            <person name="Soltis D."/>
            <person name="Chen Z.-H."/>
        </authorList>
    </citation>
    <scope>NUCLEOTIDE SEQUENCE</scope>
    <source>
        <strain evidence="6">Whitten #5841</strain>
        <tissue evidence="6">Leaf</tissue>
    </source>
</reference>
<dbReference type="AlphaFoldDB" id="A0A8T2UJZ1"/>
<evidence type="ECO:0000256" key="3">
    <source>
        <dbReference type="ARBA" id="ARBA00023242"/>
    </source>
</evidence>
<dbReference type="InterPro" id="IPR039611">
    <property type="entry name" value="VQ_4/11/13/19/31/33"/>
</dbReference>